<organism evidence="1 2">
    <name type="scientific">Marivirga lumbricoides</name>
    <dbReference type="NCBI Taxonomy" id="1046115"/>
    <lineage>
        <taxon>Bacteria</taxon>
        <taxon>Pseudomonadati</taxon>
        <taxon>Bacteroidota</taxon>
        <taxon>Cytophagia</taxon>
        <taxon>Cytophagales</taxon>
        <taxon>Marivirgaceae</taxon>
        <taxon>Marivirga</taxon>
    </lineage>
</organism>
<accession>A0A2T4DI47</accession>
<evidence type="ECO:0000313" key="1">
    <source>
        <dbReference type="EMBL" id="PTB93500.1"/>
    </source>
</evidence>
<evidence type="ECO:0000313" key="2">
    <source>
        <dbReference type="Proteomes" id="UP000240608"/>
    </source>
</evidence>
<feature type="non-terminal residue" evidence="1">
    <location>
        <position position="1"/>
    </location>
</feature>
<comment type="caution">
    <text evidence="1">The sequence shown here is derived from an EMBL/GenBank/DDBJ whole genome shotgun (WGS) entry which is preliminary data.</text>
</comment>
<name>A0A2T4DI47_9BACT</name>
<sequence>GELEPGKLIEESNISNTLKNKLLGQNALNWLGIHQEKHVTQ</sequence>
<reference evidence="1 2" key="1">
    <citation type="submission" date="2018-03" db="EMBL/GenBank/DDBJ databases">
        <title>Cross-interface Injection: A General Nanoliter Liquid Handling Method Applied to Single Cells Genome Amplification Automated Nanoliter Liquid Handling Applied to Single Cell Multiple Displacement Amplification.</title>
        <authorList>
            <person name="Yun J."/>
            <person name="Xu P."/>
            <person name="Xu J."/>
            <person name="Dai X."/>
            <person name="Wang Y."/>
            <person name="Zheng X."/>
            <person name="Cao C."/>
            <person name="Yi Q."/>
            <person name="Zhu Y."/>
            <person name="Wang L."/>
            <person name="Dong Z."/>
            <person name="Huang Y."/>
            <person name="Huang L."/>
            <person name="Du W."/>
        </authorList>
    </citation>
    <scope>NUCLEOTIDE SEQUENCE [LARGE SCALE GENOMIC DNA]</scope>
    <source>
        <strain evidence="1 2">Z-D1-2</strain>
    </source>
</reference>
<dbReference type="Proteomes" id="UP000240608">
    <property type="component" value="Unassembled WGS sequence"/>
</dbReference>
<dbReference type="AlphaFoldDB" id="A0A2T4DI47"/>
<protein>
    <submittedName>
        <fullName evidence="1">2-amino-3-carboxymuconate-6-semialdehyde decarboxylase</fullName>
    </submittedName>
</protein>
<gene>
    <name evidence="1" type="ORF">C9994_12995</name>
</gene>
<proteinExistence type="predicted"/>
<dbReference type="EMBL" id="PYVU01000164">
    <property type="protein sequence ID" value="PTB93500.1"/>
    <property type="molecule type" value="Genomic_DNA"/>
</dbReference>